<keyword evidence="2" id="KW-0238">DNA-binding</keyword>
<dbReference type="InterPro" id="IPR000595">
    <property type="entry name" value="cNMP-bd_dom"/>
</dbReference>
<dbReference type="InterPro" id="IPR018490">
    <property type="entry name" value="cNMP-bd_dom_sf"/>
</dbReference>
<dbReference type="Pfam" id="PF00027">
    <property type="entry name" value="cNMP_binding"/>
    <property type="match status" value="1"/>
</dbReference>
<dbReference type="EMBL" id="VOSK01000141">
    <property type="protein sequence ID" value="MPR28382.1"/>
    <property type="molecule type" value="Genomic_DNA"/>
</dbReference>
<dbReference type="AlphaFoldDB" id="A0A5N7MMV3"/>
<keyword evidence="6" id="KW-1185">Reference proteome</keyword>
<dbReference type="SUPFAM" id="SSF51206">
    <property type="entry name" value="cAMP-binding domain-like"/>
    <property type="match status" value="1"/>
</dbReference>
<evidence type="ECO:0000259" key="4">
    <source>
        <dbReference type="PROSITE" id="PS51063"/>
    </source>
</evidence>
<dbReference type="Pfam" id="PF13545">
    <property type="entry name" value="HTH_Crp_2"/>
    <property type="match status" value="1"/>
</dbReference>
<dbReference type="InterPro" id="IPR014710">
    <property type="entry name" value="RmlC-like_jellyroll"/>
</dbReference>
<evidence type="ECO:0000313" key="5">
    <source>
        <dbReference type="EMBL" id="MPR28382.1"/>
    </source>
</evidence>
<dbReference type="SUPFAM" id="SSF46785">
    <property type="entry name" value="Winged helix' DNA-binding domain"/>
    <property type="match status" value="1"/>
</dbReference>
<comment type="caution">
    <text evidence="5">The sequence shown here is derived from an EMBL/GenBank/DDBJ whole genome shotgun (WGS) entry which is preliminary data.</text>
</comment>
<dbReference type="SMART" id="SM00419">
    <property type="entry name" value="HTH_CRP"/>
    <property type="match status" value="1"/>
</dbReference>
<protein>
    <submittedName>
        <fullName evidence="5">Crp/Fnr family transcriptional regulator</fullName>
    </submittedName>
</protein>
<evidence type="ECO:0000256" key="1">
    <source>
        <dbReference type="ARBA" id="ARBA00023015"/>
    </source>
</evidence>
<evidence type="ECO:0000256" key="2">
    <source>
        <dbReference type="ARBA" id="ARBA00023125"/>
    </source>
</evidence>
<name>A0A5N7MMV3_9HYPH</name>
<dbReference type="InterPro" id="IPR036390">
    <property type="entry name" value="WH_DNA-bd_sf"/>
</dbReference>
<keyword evidence="3" id="KW-0804">Transcription</keyword>
<dbReference type="OrthoDB" id="7584044at2"/>
<sequence>MNPAHHADRLIRKLETLAALSDEEKEALGSLPMSVKVFGADQDIVREGDCPVECCLVLEGMVFRYLMLDDGRRQIMGFYIPGDIPDLQSLHIKIMDHSVGTLVTTIVGLIPHQSLNNLNARYPRIANALWRDTIVDAAMFRLWMVGLGRKSAHERIAHLFCELLMRFKAVGIAKDALTCEFPMTQTELGDALGLSTVHVNRVVQDLRADGLINLRGSSLHINDWERLQQRAKFNPTYLHLEGRGAAE</sequence>
<gene>
    <name evidence="5" type="ORF">FS320_25335</name>
</gene>
<dbReference type="InterPro" id="IPR036388">
    <property type="entry name" value="WH-like_DNA-bd_sf"/>
</dbReference>
<feature type="domain" description="HTH crp-type" evidence="4">
    <location>
        <begin position="150"/>
        <end position="225"/>
    </location>
</feature>
<reference evidence="5 6" key="1">
    <citation type="journal article" date="2019" name="Syst. Appl. Microbiol.">
        <title>Microvirga tunisiensis sp. nov., a root nodule symbiotic bacterium isolated from Lupinus micranthus and L. luteus grown in Northern Tunisia.</title>
        <authorList>
            <person name="Msaddak A."/>
            <person name="Rejili M."/>
            <person name="Duran D."/>
            <person name="Mars M."/>
            <person name="Palacios J.M."/>
            <person name="Ruiz-Argueso T."/>
            <person name="Rey L."/>
            <person name="Imperial J."/>
        </authorList>
    </citation>
    <scope>NUCLEOTIDE SEQUENCE [LARGE SCALE GENOMIC DNA]</scope>
    <source>
        <strain evidence="5 6">Lmie10</strain>
    </source>
</reference>
<dbReference type="Gene3D" id="2.60.120.10">
    <property type="entry name" value="Jelly Rolls"/>
    <property type="match status" value="1"/>
</dbReference>
<dbReference type="RefSeq" id="WP_152714676.1">
    <property type="nucleotide sequence ID" value="NZ_VOSJ01000172.1"/>
</dbReference>
<dbReference type="PROSITE" id="PS51063">
    <property type="entry name" value="HTH_CRP_2"/>
    <property type="match status" value="1"/>
</dbReference>
<dbReference type="GO" id="GO:0003677">
    <property type="term" value="F:DNA binding"/>
    <property type="evidence" value="ECO:0007669"/>
    <property type="project" value="UniProtKB-KW"/>
</dbReference>
<accession>A0A5N7MMV3</accession>
<dbReference type="GO" id="GO:0006355">
    <property type="term" value="P:regulation of DNA-templated transcription"/>
    <property type="evidence" value="ECO:0007669"/>
    <property type="project" value="InterPro"/>
</dbReference>
<evidence type="ECO:0000313" key="6">
    <source>
        <dbReference type="Proteomes" id="UP000403266"/>
    </source>
</evidence>
<organism evidence="5 6">
    <name type="scientific">Microvirga tunisiensis</name>
    <dbReference type="NCBI Taxonomy" id="2108360"/>
    <lineage>
        <taxon>Bacteria</taxon>
        <taxon>Pseudomonadati</taxon>
        <taxon>Pseudomonadota</taxon>
        <taxon>Alphaproteobacteria</taxon>
        <taxon>Hyphomicrobiales</taxon>
        <taxon>Methylobacteriaceae</taxon>
        <taxon>Microvirga</taxon>
    </lineage>
</organism>
<evidence type="ECO:0000256" key="3">
    <source>
        <dbReference type="ARBA" id="ARBA00023163"/>
    </source>
</evidence>
<dbReference type="CDD" id="cd00038">
    <property type="entry name" value="CAP_ED"/>
    <property type="match status" value="1"/>
</dbReference>
<dbReference type="InterPro" id="IPR012318">
    <property type="entry name" value="HTH_CRP"/>
</dbReference>
<keyword evidence="1" id="KW-0805">Transcription regulation</keyword>
<proteinExistence type="predicted"/>
<dbReference type="Proteomes" id="UP000403266">
    <property type="component" value="Unassembled WGS sequence"/>
</dbReference>
<dbReference type="Gene3D" id="1.10.10.10">
    <property type="entry name" value="Winged helix-like DNA-binding domain superfamily/Winged helix DNA-binding domain"/>
    <property type="match status" value="1"/>
</dbReference>